<feature type="signal peptide" evidence="4">
    <location>
        <begin position="1"/>
        <end position="22"/>
    </location>
</feature>
<dbReference type="OrthoDB" id="192696at2"/>
<evidence type="ECO:0000256" key="2">
    <source>
        <dbReference type="ARBA" id="ARBA00022963"/>
    </source>
</evidence>
<keyword evidence="2" id="KW-0442">Lipid degradation</keyword>
<protein>
    <recommendedName>
        <fullName evidence="7">Dienelactone hydrolase</fullName>
    </recommendedName>
</protein>
<organism evidence="5 6">
    <name type="scientific">Marinomonas posidonica (strain CECT 7376 / NCIMB 14433 / IVIA-Po-181)</name>
    <dbReference type="NCBI Taxonomy" id="491952"/>
    <lineage>
        <taxon>Bacteria</taxon>
        <taxon>Pseudomonadati</taxon>
        <taxon>Pseudomonadota</taxon>
        <taxon>Gammaproteobacteria</taxon>
        <taxon>Oceanospirillales</taxon>
        <taxon>Oceanospirillaceae</taxon>
        <taxon>Marinomonas</taxon>
    </lineage>
</organism>
<keyword evidence="4" id="KW-0732">Signal</keyword>
<proteinExistence type="predicted"/>
<evidence type="ECO:0000313" key="6">
    <source>
        <dbReference type="Proteomes" id="UP000009230"/>
    </source>
</evidence>
<keyword evidence="3" id="KW-0443">Lipid metabolism</keyword>
<evidence type="ECO:0000256" key="1">
    <source>
        <dbReference type="ARBA" id="ARBA00022801"/>
    </source>
</evidence>
<keyword evidence="1" id="KW-0378">Hydrolase</keyword>
<dbReference type="STRING" id="491952.Mar181_3033"/>
<evidence type="ECO:0008006" key="7">
    <source>
        <dbReference type="Google" id="ProtNLM"/>
    </source>
</evidence>
<dbReference type="Gene3D" id="3.40.50.1820">
    <property type="entry name" value="alpha/beta hydrolase"/>
    <property type="match status" value="1"/>
</dbReference>
<dbReference type="KEGG" id="mpc:Mar181_3033"/>
<dbReference type="PANTHER" id="PTHR10272">
    <property type="entry name" value="PLATELET-ACTIVATING FACTOR ACETYLHYDROLASE"/>
    <property type="match status" value="1"/>
</dbReference>
<evidence type="ECO:0000256" key="4">
    <source>
        <dbReference type="SAM" id="SignalP"/>
    </source>
</evidence>
<keyword evidence="6" id="KW-1185">Reference proteome</keyword>
<evidence type="ECO:0000256" key="3">
    <source>
        <dbReference type="ARBA" id="ARBA00023098"/>
    </source>
</evidence>
<evidence type="ECO:0000313" key="5">
    <source>
        <dbReference type="EMBL" id="AEF56060.1"/>
    </source>
</evidence>
<name>F6D1H1_MARPP</name>
<dbReference type="PIRSF" id="PIRSF031982">
    <property type="entry name" value="UCP031982_abhydr"/>
    <property type="match status" value="1"/>
</dbReference>
<feature type="chain" id="PRO_5003332964" description="Dienelactone hydrolase" evidence="4">
    <location>
        <begin position="23"/>
        <end position="355"/>
    </location>
</feature>
<dbReference type="eggNOG" id="COG4188">
    <property type="taxonomic scope" value="Bacteria"/>
</dbReference>
<gene>
    <name evidence="5" type="ordered locus">Mar181_3033</name>
</gene>
<dbReference type="GO" id="GO:0016042">
    <property type="term" value="P:lipid catabolic process"/>
    <property type="evidence" value="ECO:0007669"/>
    <property type="project" value="UniProtKB-KW"/>
</dbReference>
<dbReference type="EMBL" id="CP002771">
    <property type="protein sequence ID" value="AEF56060.1"/>
    <property type="molecule type" value="Genomic_DNA"/>
</dbReference>
<dbReference type="InterPro" id="IPR029058">
    <property type="entry name" value="AB_hydrolase_fold"/>
</dbReference>
<sequence length="355" mass="38949">MIRILIGFCVFCSTTLFSLAQAADDVRVGMQSLSVFSELRKEKVAFKVWYPTLSTEKPTVLTRSRIFKEVPVVLEANVSSGRYPLVVMSHGSGANNDTLAWLATELVKVGFIVAAPNHPGTTSGDSTPVDTPKLWQRTDDLSLLVSYMLDVWDGREHVDSQRVGALGFSLGGAAVMSLVGARANLESYAVYCETFPSMADCHWFRSGVGYVDGKQVVMAPFDLRMTDKRKFERLNLDHRIKSAVLVDPAVAQAFDSHSLRAISIPMHFINLGSKASVPISVASSVLSETVMNGRIDYVAKATHFSFLPECKIGAKAFLESVGERDPLCDEVGNRTRKAIHDELVSLILTTFHNTL</sequence>
<dbReference type="Proteomes" id="UP000009230">
    <property type="component" value="Chromosome"/>
</dbReference>
<dbReference type="AlphaFoldDB" id="F6D1H1"/>
<dbReference type="SUPFAM" id="SSF53474">
    <property type="entry name" value="alpha/beta-Hydrolases"/>
    <property type="match status" value="1"/>
</dbReference>
<reference evidence="5 6" key="1">
    <citation type="journal article" date="2012" name="Stand. Genomic Sci.">
        <title>Complete genome sequence of Marinomonas posidonica type strain (IVIA-Po-181(T)).</title>
        <authorList>
            <person name="Lucas-Elio P."/>
            <person name="Goodwin L."/>
            <person name="Woyke T."/>
            <person name="Pitluck S."/>
            <person name="Nolan M."/>
            <person name="Kyrpides N.C."/>
            <person name="Detter J.C."/>
            <person name="Copeland A."/>
            <person name="Lu M."/>
            <person name="Bruce D."/>
            <person name="Detter C."/>
            <person name="Tapia R."/>
            <person name="Han S."/>
            <person name="Land M.L."/>
            <person name="Ivanova N."/>
            <person name="Mikhailova N."/>
            <person name="Johnston A.W."/>
            <person name="Sanchez-Amat A."/>
        </authorList>
    </citation>
    <scope>NUCLEOTIDE SEQUENCE [LARGE SCALE GENOMIC DNA]</scope>
    <source>
        <strain evidence="6">CECT 7376 / NCIMB 14433 / IVIA-Po-181</strain>
    </source>
</reference>
<accession>F6D1H1</accession>
<dbReference type="RefSeq" id="WP_013797530.1">
    <property type="nucleotide sequence ID" value="NC_015559.1"/>
</dbReference>
<dbReference type="InterPro" id="IPR016986">
    <property type="entry name" value="UCP031982_abhydr"/>
</dbReference>
<dbReference type="PANTHER" id="PTHR10272:SF0">
    <property type="entry name" value="PLATELET-ACTIVATING FACTOR ACETYLHYDROLASE"/>
    <property type="match status" value="1"/>
</dbReference>
<dbReference type="Pfam" id="PF03403">
    <property type="entry name" value="PAF-AH_p_II"/>
    <property type="match status" value="1"/>
</dbReference>
<dbReference type="GO" id="GO:0003847">
    <property type="term" value="F:1-alkyl-2-acetylglycerophosphocholine esterase activity"/>
    <property type="evidence" value="ECO:0007669"/>
    <property type="project" value="TreeGrafter"/>
</dbReference>
<dbReference type="HOGENOM" id="CLU_045366_1_0_6"/>